<gene>
    <name evidence="2" type="ORF">CTA1_12533</name>
</gene>
<evidence type="ECO:0000313" key="3">
    <source>
        <dbReference type="Proteomes" id="UP000310108"/>
    </source>
</evidence>
<accession>A0A4U6WZ31</accession>
<dbReference type="EMBL" id="PJEX01001704">
    <property type="protein sequence ID" value="TKW48155.1"/>
    <property type="molecule type" value="Genomic_DNA"/>
</dbReference>
<comment type="caution">
    <text evidence="2">The sequence shown here is derived from an EMBL/GenBank/DDBJ whole genome shotgun (WGS) entry which is preliminary data.</text>
</comment>
<proteinExistence type="predicted"/>
<dbReference type="Proteomes" id="UP000310108">
    <property type="component" value="Unassembled WGS sequence"/>
</dbReference>
<organism evidence="2 3">
    <name type="scientific">Colletotrichum tanaceti</name>
    <dbReference type="NCBI Taxonomy" id="1306861"/>
    <lineage>
        <taxon>Eukaryota</taxon>
        <taxon>Fungi</taxon>
        <taxon>Dikarya</taxon>
        <taxon>Ascomycota</taxon>
        <taxon>Pezizomycotina</taxon>
        <taxon>Sordariomycetes</taxon>
        <taxon>Hypocreomycetidae</taxon>
        <taxon>Glomerellales</taxon>
        <taxon>Glomerellaceae</taxon>
        <taxon>Colletotrichum</taxon>
        <taxon>Colletotrichum destructivum species complex</taxon>
    </lineage>
</organism>
<sequence>GNRCLDAGTVARTTSRPDKPQTFLRASVHPLNKIGRTGRGVQESLPRARELALRTSHFQAAGSIDQANPRPAMVCPRKKHQLRTPSAARPPALSPGSRSKGECDGIPSVFPPNLISSPPPKTNAVTVVTVR</sequence>
<keyword evidence="3" id="KW-1185">Reference proteome</keyword>
<feature type="non-terminal residue" evidence="2">
    <location>
        <position position="1"/>
    </location>
</feature>
<protein>
    <submittedName>
        <fullName evidence="2">Uncharacterized protein</fullName>
    </submittedName>
</protein>
<feature type="region of interest" description="Disordered" evidence="1">
    <location>
        <begin position="59"/>
        <end position="118"/>
    </location>
</feature>
<name>A0A4U6WZ31_9PEZI</name>
<dbReference type="AlphaFoldDB" id="A0A4U6WZ31"/>
<evidence type="ECO:0000313" key="2">
    <source>
        <dbReference type="EMBL" id="TKW48155.1"/>
    </source>
</evidence>
<evidence type="ECO:0000256" key="1">
    <source>
        <dbReference type="SAM" id="MobiDB-lite"/>
    </source>
</evidence>
<reference evidence="2 3" key="1">
    <citation type="journal article" date="2019" name="PLoS ONE">
        <title>Comparative genome analysis indicates high evolutionary potential of pathogenicity genes in Colletotrichum tanaceti.</title>
        <authorList>
            <person name="Lelwala R.V."/>
            <person name="Korhonen P.K."/>
            <person name="Young N.D."/>
            <person name="Scott J.B."/>
            <person name="Ades P.A."/>
            <person name="Gasser R.B."/>
            <person name="Taylor P.W.J."/>
        </authorList>
    </citation>
    <scope>NUCLEOTIDE SEQUENCE [LARGE SCALE GENOMIC DNA]</scope>
    <source>
        <strain evidence="2">BRIP57314</strain>
    </source>
</reference>